<dbReference type="PANTHER" id="PTHR38049:SF2">
    <property type="entry name" value="RICIN B LECTIN DOMAIN-CONTAINING PROTEIN"/>
    <property type="match status" value="1"/>
</dbReference>
<comment type="caution">
    <text evidence="2">The sequence shown here is derived from an EMBL/GenBank/DDBJ whole genome shotgun (WGS) entry which is preliminary data.</text>
</comment>
<keyword evidence="1" id="KW-0812">Transmembrane</keyword>
<keyword evidence="1" id="KW-0472">Membrane</keyword>
<evidence type="ECO:0000256" key="1">
    <source>
        <dbReference type="SAM" id="Phobius"/>
    </source>
</evidence>
<dbReference type="EMBL" id="JAQIZZ010000002">
    <property type="protein sequence ID" value="KAJ5552617.1"/>
    <property type="molecule type" value="Genomic_DNA"/>
</dbReference>
<feature type="transmembrane region" description="Helical" evidence="1">
    <location>
        <begin position="21"/>
        <end position="41"/>
    </location>
</feature>
<organism evidence="2 3">
    <name type="scientific">Penicillium frequentans</name>
    <dbReference type="NCBI Taxonomy" id="3151616"/>
    <lineage>
        <taxon>Eukaryota</taxon>
        <taxon>Fungi</taxon>
        <taxon>Dikarya</taxon>
        <taxon>Ascomycota</taxon>
        <taxon>Pezizomycotina</taxon>
        <taxon>Eurotiomycetes</taxon>
        <taxon>Eurotiomycetidae</taxon>
        <taxon>Eurotiales</taxon>
        <taxon>Aspergillaceae</taxon>
        <taxon>Penicillium</taxon>
    </lineage>
</organism>
<sequence length="241" mass="26918">MCLVPTTTQTKHPQGIRTTKATAMVFGIVMMAAMLPTMIGLNEATQGSRDAEEGRRNEARKQRGHLVATCALTQGTPKMRQQVHNAQVQVGLDGKLYITKHPSSTMVSFNGGYYTHPDFPPNNTSGLVTISGEKAPTLRWIFRDAKTHEMRWGGRPDSEGHICGPFDWTKDEQYLTMEDWEGWLAVRLPEDEAKEQINAELGFNDARDIWRLYFDGNDNGADLPPGAQGLEIRLKRTTAES</sequence>
<protein>
    <submittedName>
        <fullName evidence="2">Uncharacterized protein</fullName>
    </submittedName>
</protein>
<reference evidence="2 3" key="1">
    <citation type="journal article" date="2023" name="IMA Fungus">
        <title>Comparative genomic study of the Penicillium genus elucidates a diverse pangenome and 15 lateral gene transfer events.</title>
        <authorList>
            <person name="Petersen C."/>
            <person name="Sorensen T."/>
            <person name="Nielsen M.R."/>
            <person name="Sondergaard T.E."/>
            <person name="Sorensen J.L."/>
            <person name="Fitzpatrick D.A."/>
            <person name="Frisvad J.C."/>
            <person name="Nielsen K.L."/>
        </authorList>
    </citation>
    <scope>NUCLEOTIDE SEQUENCE [LARGE SCALE GENOMIC DNA]</scope>
    <source>
        <strain evidence="2 3">IBT 35679</strain>
    </source>
</reference>
<evidence type="ECO:0000313" key="2">
    <source>
        <dbReference type="EMBL" id="KAJ5552617.1"/>
    </source>
</evidence>
<dbReference type="PANTHER" id="PTHR38049">
    <property type="entry name" value="RICIN B LECTIN DOMAIN-CONTAINING PROTEIN"/>
    <property type="match status" value="1"/>
</dbReference>
<dbReference type="AlphaFoldDB" id="A0AAD6D2T7"/>
<evidence type="ECO:0000313" key="3">
    <source>
        <dbReference type="Proteomes" id="UP001220324"/>
    </source>
</evidence>
<name>A0AAD6D2T7_9EURO</name>
<dbReference type="Proteomes" id="UP001220324">
    <property type="component" value="Unassembled WGS sequence"/>
</dbReference>
<proteinExistence type="predicted"/>
<keyword evidence="3" id="KW-1185">Reference proteome</keyword>
<accession>A0AAD6D2T7</accession>
<keyword evidence="1" id="KW-1133">Transmembrane helix</keyword>
<gene>
    <name evidence="2" type="ORF">N7494_001995</name>
</gene>